<dbReference type="AlphaFoldDB" id="A0A8I1SWK8"/>
<feature type="transmembrane region" description="Helical" evidence="5">
    <location>
        <begin position="199"/>
        <end position="219"/>
    </location>
</feature>
<dbReference type="GO" id="GO:0005886">
    <property type="term" value="C:plasma membrane"/>
    <property type="evidence" value="ECO:0007669"/>
    <property type="project" value="UniProtKB-SubCell"/>
</dbReference>
<evidence type="ECO:0000313" key="7">
    <source>
        <dbReference type="Proteomes" id="UP000664800"/>
    </source>
</evidence>
<protein>
    <recommendedName>
        <fullName evidence="5">Probable membrane transporter protein</fullName>
    </recommendedName>
</protein>
<evidence type="ECO:0000256" key="1">
    <source>
        <dbReference type="ARBA" id="ARBA00004141"/>
    </source>
</evidence>
<evidence type="ECO:0000256" key="3">
    <source>
        <dbReference type="ARBA" id="ARBA00022989"/>
    </source>
</evidence>
<feature type="transmembrane region" description="Helical" evidence="5">
    <location>
        <begin position="231"/>
        <end position="254"/>
    </location>
</feature>
<evidence type="ECO:0000256" key="2">
    <source>
        <dbReference type="ARBA" id="ARBA00022692"/>
    </source>
</evidence>
<comment type="similarity">
    <text evidence="5">Belongs to the 4-toluene sulfonate uptake permease (TSUP) (TC 2.A.102) family.</text>
</comment>
<dbReference type="Proteomes" id="UP000664800">
    <property type="component" value="Unassembled WGS sequence"/>
</dbReference>
<keyword evidence="3 5" id="KW-1133">Transmembrane helix</keyword>
<evidence type="ECO:0000313" key="6">
    <source>
        <dbReference type="EMBL" id="MBN8743676.1"/>
    </source>
</evidence>
<evidence type="ECO:0000256" key="4">
    <source>
        <dbReference type="ARBA" id="ARBA00023136"/>
    </source>
</evidence>
<keyword evidence="4 5" id="KW-0472">Membrane</keyword>
<organism evidence="6 7">
    <name type="scientific">Thiomonas arsenitoxydans (strain DSM 22701 / CIP 110005 / 3As)</name>
    <dbReference type="NCBI Taxonomy" id="426114"/>
    <lineage>
        <taxon>Bacteria</taxon>
        <taxon>Pseudomonadati</taxon>
        <taxon>Pseudomonadota</taxon>
        <taxon>Betaproteobacteria</taxon>
        <taxon>Burkholderiales</taxon>
        <taxon>Thiomonas</taxon>
    </lineage>
</organism>
<accession>A0A8I1SWK8</accession>
<comment type="subcellular location">
    <subcellularLocation>
        <location evidence="5">Cell membrane</location>
        <topology evidence="5">Multi-pass membrane protein</topology>
    </subcellularLocation>
    <subcellularLocation>
        <location evidence="1">Membrane</location>
        <topology evidence="1">Multi-pass membrane protein</topology>
    </subcellularLocation>
</comment>
<dbReference type="EMBL" id="JAFKMR010000013">
    <property type="protein sequence ID" value="MBN8743676.1"/>
    <property type="molecule type" value="Genomic_DNA"/>
</dbReference>
<dbReference type="PANTHER" id="PTHR43701">
    <property type="entry name" value="MEMBRANE TRANSPORTER PROTEIN MJ0441-RELATED"/>
    <property type="match status" value="1"/>
</dbReference>
<feature type="transmembrane region" description="Helical" evidence="5">
    <location>
        <begin position="125"/>
        <end position="147"/>
    </location>
</feature>
<keyword evidence="5" id="KW-1003">Cell membrane</keyword>
<dbReference type="Pfam" id="PF01925">
    <property type="entry name" value="TauE"/>
    <property type="match status" value="2"/>
</dbReference>
<reference evidence="6" key="1">
    <citation type="submission" date="2021-02" db="EMBL/GenBank/DDBJ databases">
        <title>Thiocyanate and organic carbon inputs drive convergent selection for specific autotrophic Afipia and Thiobacillus strains within complex microbiomes.</title>
        <authorList>
            <person name="Huddy R.J."/>
            <person name="Sachdeva R."/>
            <person name="Kadzinga F."/>
            <person name="Kantor R.S."/>
            <person name="Harrison S.T.L."/>
            <person name="Banfield J.F."/>
        </authorList>
    </citation>
    <scope>NUCLEOTIDE SEQUENCE</scope>
    <source>
        <strain evidence="6">SCN18_13_7_16_R3_B_64_19</strain>
    </source>
</reference>
<evidence type="ECO:0000256" key="5">
    <source>
        <dbReference type="RuleBase" id="RU363041"/>
    </source>
</evidence>
<feature type="transmembrane region" description="Helical" evidence="5">
    <location>
        <begin position="20"/>
        <end position="39"/>
    </location>
</feature>
<sequence>MNESSSVTAPCPTACDTACAVRGFFTALAIGLLGGLVGLGGAEFRLPVLVGLFGLATLQAVIANKALSLLVVGVAIVARLHAVPLAVLLPHWPVVLNLLAGSLLGAWWAAGWAMRLPRKTLDGVLLVLLILLACTMAAEQVFGLRALPNLAQILSPWGHAALGIAAGLVIGLFAAVMGVAGGELLIPTIVLLWGLDLKLAGSLSLLVSLPTMIVGFARYRESAAFAVLRTHRALLLSMAAGSLLGALLGGLLLGVVPTDGLGLLLALILAVSAWKVFRHRRST</sequence>
<dbReference type="RefSeq" id="WP_276728751.1">
    <property type="nucleotide sequence ID" value="NZ_JAFKMR010000013.1"/>
</dbReference>
<feature type="transmembrane region" description="Helical" evidence="5">
    <location>
        <begin position="260"/>
        <end position="277"/>
    </location>
</feature>
<keyword evidence="2 5" id="KW-0812">Transmembrane</keyword>
<name>A0A8I1SWK8_THIA3</name>
<gene>
    <name evidence="6" type="ORF">J0I24_05145</name>
</gene>
<feature type="transmembrane region" description="Helical" evidence="5">
    <location>
        <begin position="159"/>
        <end position="179"/>
    </location>
</feature>
<proteinExistence type="inferred from homology"/>
<feature type="transmembrane region" description="Helical" evidence="5">
    <location>
        <begin position="46"/>
        <end position="63"/>
    </location>
</feature>
<dbReference type="PANTHER" id="PTHR43701:SF2">
    <property type="entry name" value="MEMBRANE TRANSPORTER PROTEIN YJNA-RELATED"/>
    <property type="match status" value="1"/>
</dbReference>
<comment type="caution">
    <text evidence="6">The sequence shown here is derived from an EMBL/GenBank/DDBJ whole genome shotgun (WGS) entry which is preliminary data.</text>
</comment>
<dbReference type="InterPro" id="IPR051598">
    <property type="entry name" value="TSUP/Inactive_protease-like"/>
</dbReference>
<dbReference type="InterPro" id="IPR002781">
    <property type="entry name" value="TM_pro_TauE-like"/>
</dbReference>
<feature type="transmembrane region" description="Helical" evidence="5">
    <location>
        <begin position="94"/>
        <end position="113"/>
    </location>
</feature>